<dbReference type="GeneID" id="95429065"/>
<accession>D7VI77</accession>
<dbReference type="SUPFAM" id="SSF53756">
    <property type="entry name" value="UDP-Glycosyltransferase/glycogen phosphorylase"/>
    <property type="match status" value="1"/>
</dbReference>
<organism evidence="2 3">
    <name type="scientific">Sphingobacterium spiritivorum ATCC 33861</name>
    <dbReference type="NCBI Taxonomy" id="525373"/>
    <lineage>
        <taxon>Bacteria</taxon>
        <taxon>Pseudomonadati</taxon>
        <taxon>Bacteroidota</taxon>
        <taxon>Sphingobacteriia</taxon>
        <taxon>Sphingobacteriales</taxon>
        <taxon>Sphingobacteriaceae</taxon>
        <taxon>Sphingobacterium</taxon>
    </lineage>
</organism>
<dbReference type="InterPro" id="IPR001296">
    <property type="entry name" value="Glyco_trans_1"/>
</dbReference>
<evidence type="ECO:0000313" key="2">
    <source>
        <dbReference type="EMBL" id="EFK59779.1"/>
    </source>
</evidence>
<dbReference type="HOGENOM" id="CLU_058587_0_0_10"/>
<dbReference type="EC" id="2.4.-.-" evidence="2"/>
<dbReference type="PANTHER" id="PTHR12526:SF630">
    <property type="entry name" value="GLYCOSYLTRANSFERASE"/>
    <property type="match status" value="1"/>
</dbReference>
<dbReference type="Gene3D" id="3.40.50.2000">
    <property type="entry name" value="Glycogen Phosphorylase B"/>
    <property type="match status" value="2"/>
</dbReference>
<dbReference type="OrthoDB" id="7560678at2"/>
<feature type="domain" description="Glycosyl transferase family 1" evidence="1">
    <location>
        <begin position="201"/>
        <end position="346"/>
    </location>
</feature>
<reference evidence="2" key="1">
    <citation type="submission" date="2010-07" db="EMBL/GenBank/DDBJ databases">
        <authorList>
            <person name="Muzny D."/>
            <person name="Qin X."/>
            <person name="Buhay C."/>
            <person name="Dugan-Rocha S."/>
            <person name="Ding Y."/>
            <person name="Chen G."/>
            <person name="Hawes A."/>
            <person name="Holder M."/>
            <person name="Jhangiani S."/>
            <person name="Johnson A."/>
            <person name="Khan Z."/>
            <person name="Li Z."/>
            <person name="Liu W."/>
            <person name="Liu X."/>
            <person name="Perez L."/>
            <person name="Shen H."/>
            <person name="Wang Q."/>
            <person name="Watt J."/>
            <person name="Xi L."/>
            <person name="Xin Y."/>
            <person name="Zhou J."/>
            <person name="Deng J."/>
            <person name="Jiang H."/>
            <person name="Liu Y."/>
            <person name="Qu J."/>
            <person name="Song X.-Z."/>
            <person name="Zhang L."/>
            <person name="Villasana D."/>
            <person name="Johnson A."/>
            <person name="Liu J."/>
            <person name="Liyanage D."/>
            <person name="Lorensuhewa L."/>
            <person name="Robinson T."/>
            <person name="Song A."/>
            <person name="Song B.-B."/>
            <person name="Dinh H."/>
            <person name="Thornton R."/>
            <person name="Coyle M."/>
            <person name="Francisco L."/>
            <person name="Jackson L."/>
            <person name="Javaid M."/>
            <person name="Korchina V."/>
            <person name="Kovar C."/>
            <person name="Mata R."/>
            <person name="Mathew T."/>
            <person name="Ngo R."/>
            <person name="Nguyen L."/>
            <person name="Nguyen N."/>
            <person name="Okwuonu G."/>
            <person name="Ongeri F."/>
            <person name="Pham C."/>
            <person name="Simmons D."/>
            <person name="Wilczek-Boney K."/>
            <person name="Hale W."/>
            <person name="Jakkamsetti A."/>
            <person name="Pham P."/>
            <person name="Ruth R."/>
            <person name="San Lucas F."/>
            <person name="Warren J."/>
            <person name="Zhang J."/>
            <person name="Zhao Z."/>
            <person name="Zhou C."/>
            <person name="Zhu D."/>
            <person name="Lee S."/>
            <person name="Bess C."/>
            <person name="Blankenburg K."/>
            <person name="Forbes L."/>
            <person name="Fu Q."/>
            <person name="Gubbala S."/>
            <person name="Hirani K."/>
            <person name="Jayaseelan J.C."/>
            <person name="Lara F."/>
            <person name="Munidasa M."/>
            <person name="Palculict T."/>
            <person name="Patil S."/>
            <person name="Pu L.-L."/>
            <person name="Saada N."/>
            <person name="Tang L."/>
            <person name="Weissenberger G."/>
            <person name="Zhu Y."/>
            <person name="Hemphill L."/>
            <person name="Shang Y."/>
            <person name="Youmans B."/>
            <person name="Ayvaz T."/>
            <person name="Ross M."/>
            <person name="Santibanez J."/>
            <person name="Aqrawi P."/>
            <person name="Gross S."/>
            <person name="Joshi V."/>
            <person name="Fowler G."/>
            <person name="Nazareth L."/>
            <person name="Reid J."/>
            <person name="Worley K."/>
            <person name="Petrosino J."/>
            <person name="Highlander S."/>
            <person name="Gibbs R."/>
        </authorList>
    </citation>
    <scope>NUCLEOTIDE SEQUENCE [LARGE SCALE GENOMIC DNA]</scope>
    <source>
        <strain evidence="2">ATCC 33861</strain>
    </source>
</reference>
<dbReference type="eggNOG" id="COG0438">
    <property type="taxonomic scope" value="Bacteria"/>
</dbReference>
<dbReference type="PANTHER" id="PTHR12526">
    <property type="entry name" value="GLYCOSYLTRANSFERASE"/>
    <property type="match status" value="1"/>
</dbReference>
<dbReference type="RefSeq" id="WP_002998023.1">
    <property type="nucleotide sequence ID" value="NZ_GL379771.1"/>
</dbReference>
<keyword evidence="2" id="KW-0328">Glycosyltransferase</keyword>
<dbReference type="AlphaFoldDB" id="D7VI77"/>
<protein>
    <submittedName>
        <fullName evidence="2">Glycosyltransferase, group 1 family protein</fullName>
        <ecNumber evidence="2">2.4.-.-</ecNumber>
    </submittedName>
</protein>
<dbReference type="Proteomes" id="UP000006258">
    <property type="component" value="Unassembled WGS sequence"/>
</dbReference>
<evidence type="ECO:0000313" key="3">
    <source>
        <dbReference type="Proteomes" id="UP000006258"/>
    </source>
</evidence>
<proteinExistence type="predicted"/>
<dbReference type="EMBL" id="ACHA02000002">
    <property type="protein sequence ID" value="EFK59779.1"/>
    <property type="molecule type" value="Genomic_DNA"/>
</dbReference>
<name>D7VI77_SPHSI</name>
<sequence>MNLLFITDARFIKGKGGKYYSGEASFSNTLWERYLKSFDEVQVIGRVFENPLFSIEGHIVNNVKILPVIPFESVFSFVIQIREIRRLIKSYIVDFEGAIIIRGAGSLGYLAVKICKELDIPFALELVGDPHEVYAPGVIKHPLRPFLRYLFTQYQKKAALSCSAILYVTKNTLQRRYPVKESVFSTYASDVFISEISFETKVLVPNKKIELISIGSLDQMYKAPDIALKAVKLFKEKYNNNIHLTWLGKGHFKNDMEIMAQELGLRHNVSFMGSVSSETVKKLLAESDIFLLVSRTEGLPRAIIEAMSFGLPCIGTNIGGIPELINKDLLVDVNNINQIVDKLYLLSQSFDYYSCMSSYSLEKAKEFSFSELEERRKLFFEEIKKL</sequence>
<keyword evidence="2" id="KW-0808">Transferase</keyword>
<gene>
    <name evidence="2" type="ORF">HMPREF0766_10696</name>
</gene>
<comment type="caution">
    <text evidence="2">The sequence shown here is derived from an EMBL/GenBank/DDBJ whole genome shotgun (WGS) entry which is preliminary data.</text>
</comment>
<dbReference type="Pfam" id="PF00534">
    <property type="entry name" value="Glycos_transf_1"/>
    <property type="match status" value="1"/>
</dbReference>
<dbReference type="STRING" id="525373.HMPREF0766_10696"/>
<evidence type="ECO:0000259" key="1">
    <source>
        <dbReference type="Pfam" id="PF00534"/>
    </source>
</evidence>
<keyword evidence="3" id="KW-1185">Reference proteome</keyword>
<dbReference type="GO" id="GO:0016757">
    <property type="term" value="F:glycosyltransferase activity"/>
    <property type="evidence" value="ECO:0007669"/>
    <property type="project" value="UniProtKB-KW"/>
</dbReference>